<dbReference type="AlphaFoldDB" id="L0JWL8"/>
<proteinExistence type="predicted"/>
<dbReference type="eggNOG" id="arCOG14360">
    <property type="taxonomic scope" value="Archaea"/>
</dbReference>
<dbReference type="GeneID" id="54763848"/>
<dbReference type="HOGENOM" id="CLU_2985780_0_0_2"/>
<dbReference type="STRING" id="694430.Natoc_0852"/>
<protein>
    <submittedName>
        <fullName evidence="1">Uncharacterized protein</fullName>
    </submittedName>
</protein>
<gene>
    <name evidence="1" type="ORF">Natoc_0852</name>
</gene>
<dbReference type="EMBL" id="CP003929">
    <property type="protein sequence ID" value="AGB36705.1"/>
    <property type="molecule type" value="Genomic_DNA"/>
</dbReference>
<dbReference type="Proteomes" id="UP000010878">
    <property type="component" value="Chromosome"/>
</dbReference>
<dbReference type="KEGG" id="nou:Natoc_0852"/>
<sequence>MMESPKALLVVDLRELALIYDLSQEAVRDESRHTSDRRTAAGLHEECAALLDRDE</sequence>
<evidence type="ECO:0000313" key="2">
    <source>
        <dbReference type="Proteomes" id="UP000010878"/>
    </source>
</evidence>
<accession>L0JWL8</accession>
<organism evidence="1 2">
    <name type="scientific">Natronococcus occultus SP4</name>
    <dbReference type="NCBI Taxonomy" id="694430"/>
    <lineage>
        <taxon>Archaea</taxon>
        <taxon>Methanobacteriati</taxon>
        <taxon>Methanobacteriota</taxon>
        <taxon>Stenosarchaea group</taxon>
        <taxon>Halobacteria</taxon>
        <taxon>Halobacteriales</taxon>
        <taxon>Natrialbaceae</taxon>
        <taxon>Natronococcus</taxon>
    </lineage>
</organism>
<name>L0JWL8_9EURY</name>
<keyword evidence="2" id="KW-1185">Reference proteome</keyword>
<reference evidence="1 2" key="1">
    <citation type="submission" date="2012-11" db="EMBL/GenBank/DDBJ databases">
        <title>FINISHED of Natronococcus occultus SP4, DSM 3396.</title>
        <authorList>
            <consortium name="DOE Joint Genome Institute"/>
            <person name="Eisen J."/>
            <person name="Huntemann M."/>
            <person name="Wei C.-L."/>
            <person name="Han J."/>
            <person name="Detter J.C."/>
            <person name="Han C."/>
            <person name="Tapia R."/>
            <person name="Chen A."/>
            <person name="Kyrpides N."/>
            <person name="Mavromatis K."/>
            <person name="Markowitz V."/>
            <person name="Szeto E."/>
            <person name="Ivanova N."/>
            <person name="Mikhailova N."/>
            <person name="Ovchinnikova G."/>
            <person name="Pagani I."/>
            <person name="Pati A."/>
            <person name="Goodwin L."/>
            <person name="Nordberg H.P."/>
            <person name="Cantor M.N."/>
            <person name="Hua S.X."/>
            <person name="Woyke T."/>
            <person name="Eisen J."/>
            <person name="Klenk H.-P."/>
            <person name="Klenk H.-P."/>
        </authorList>
    </citation>
    <scope>NUCLEOTIDE SEQUENCE [LARGE SCALE GENOMIC DNA]</scope>
    <source>
        <strain evidence="1 2">SP4</strain>
    </source>
</reference>
<dbReference type="RefSeq" id="WP_015320159.1">
    <property type="nucleotide sequence ID" value="NC_019974.1"/>
</dbReference>
<evidence type="ECO:0000313" key="1">
    <source>
        <dbReference type="EMBL" id="AGB36705.1"/>
    </source>
</evidence>